<dbReference type="Proteomes" id="UP000807159">
    <property type="component" value="Chromosome 1"/>
</dbReference>
<dbReference type="InterPro" id="IPR029063">
    <property type="entry name" value="SAM-dependent_MTases_sf"/>
</dbReference>
<evidence type="ECO:0000313" key="5">
    <source>
        <dbReference type="EMBL" id="KAH8522332.1"/>
    </source>
</evidence>
<sequence>MFAGNPCESQSCDCDSSAFAEATENRFFQNSPPDPPSPPPPPPPPPPPNQLPPPNQSPPPLSMTGVKRRKTVATAAVPEKARALRMEFWRFCCLELEWGLGFCGEGKEGGEMISHLMQEARGLTVARCFLREEKMVVLIGALVTRLVDAVKDMAFGRRVWRGRTRNGCSQVDNGSSKAFPCNYHYRDAAKECQGLNSGLFKPLLTDASSEHLHPIQLFFWIVLEEGAGKAAEIAEATLKNVPEKNVGVDFLYSIDRRPIPWLSVFSNSSGCHCPWIFNQFNEQRIDCNNGLLIRRELNRKMKWMVQGSSSDSNKEEQEEEYKVLTAVKSQYNDILIVDTPKTRMLLLDSTHNVHSLLYKDGQKWTRSYWDEFASLPAIIPQGPVAIFGLGGGTAAHLMLDVWPSLQLEGWEIDEILINKARDYFGLSDLEKQTQAGGMLHVVVGDALCSLEDDGRKYAGIVIDLFYGGKVLPQLQEVATWLELKGRLIPNGRLMVNCGGIEESDAINERISTKSVDNAWVENPTIKVLCEAFPGQLSWKRVPESEGANYLALTGPLPDLTSWSAMVPDHLSAAVSKWRPCSPLP</sequence>
<dbReference type="GO" id="GO:0008168">
    <property type="term" value="F:methyltransferase activity"/>
    <property type="evidence" value="ECO:0007669"/>
    <property type="project" value="UniProtKB-KW"/>
</dbReference>
<proteinExistence type="inferred from homology"/>
<dbReference type="SUPFAM" id="SSF101447">
    <property type="entry name" value="Formin homology 2 domain (FH2 domain)"/>
    <property type="match status" value="1"/>
</dbReference>
<evidence type="ECO:0000256" key="1">
    <source>
        <dbReference type="ARBA" id="ARBA00008361"/>
    </source>
</evidence>
<dbReference type="FunFam" id="3.40.50.150:FF:000236">
    <property type="entry name" value="S-adenosyl-L-methionine-dependent methyltransferases superfamily protein"/>
    <property type="match status" value="1"/>
</dbReference>
<dbReference type="EMBL" id="JACEGQ020000001">
    <property type="protein sequence ID" value="KAH8522332.1"/>
    <property type="molecule type" value="Genomic_DNA"/>
</dbReference>
<dbReference type="AlphaFoldDB" id="A0A8T3A0A1"/>
<dbReference type="GO" id="GO:0032259">
    <property type="term" value="P:methylation"/>
    <property type="evidence" value="ECO:0007669"/>
    <property type="project" value="UniProtKB-KW"/>
</dbReference>
<feature type="region of interest" description="Disordered" evidence="4">
    <location>
        <begin position="23"/>
        <end position="62"/>
    </location>
</feature>
<dbReference type="PANTHER" id="PTHR12176:SF76">
    <property type="entry name" value="S-ADENOSYL-L-METHIONINE-DEPENDENT METHYLTRANSFERASES SUPERFAMILY PROTEIN"/>
    <property type="match status" value="1"/>
</dbReference>
<keyword evidence="2" id="KW-0489">Methyltransferase</keyword>
<dbReference type="PANTHER" id="PTHR12176">
    <property type="entry name" value="SAM-DEPENDENT METHYLTRANSFERASE SUPERFAMILY PROTEIN"/>
    <property type="match status" value="1"/>
</dbReference>
<reference evidence="5" key="1">
    <citation type="journal article" date="2021" name="J. Hered.">
        <title>Genome Assembly of Salicaceae Populus deltoides (Eastern Cottonwood) I-69 Based on Nanopore Sequencing and Hi-C Technologies.</title>
        <authorList>
            <person name="Bai S."/>
            <person name="Wu H."/>
            <person name="Zhang J."/>
            <person name="Pan Z."/>
            <person name="Zhao W."/>
            <person name="Li Z."/>
            <person name="Tong C."/>
        </authorList>
    </citation>
    <scope>NUCLEOTIDE SEQUENCE</scope>
    <source>
        <tissue evidence="5">Leaf</tissue>
    </source>
</reference>
<evidence type="ECO:0008006" key="7">
    <source>
        <dbReference type="Google" id="ProtNLM"/>
    </source>
</evidence>
<comment type="similarity">
    <text evidence="1">Belongs to the methyltransferase superfamily.</text>
</comment>
<comment type="caution">
    <text evidence="5">The sequence shown here is derived from an EMBL/GenBank/DDBJ whole genome shotgun (WGS) entry which is preliminary data.</text>
</comment>
<gene>
    <name evidence="5" type="ORF">H0E87_003091</name>
</gene>
<keyword evidence="6" id="KW-1185">Reference proteome</keyword>
<dbReference type="SUPFAM" id="SSF53335">
    <property type="entry name" value="S-adenosyl-L-methionine-dependent methyltransferases"/>
    <property type="match status" value="1"/>
</dbReference>
<evidence type="ECO:0000256" key="4">
    <source>
        <dbReference type="SAM" id="MobiDB-lite"/>
    </source>
</evidence>
<name>A0A8T3A0A1_POPDE</name>
<feature type="compositionally biased region" description="Pro residues" evidence="4">
    <location>
        <begin position="32"/>
        <end position="61"/>
    </location>
</feature>
<protein>
    <recommendedName>
        <fullName evidence="7">S-adenosyl-L-methionine-dependent methyltransferases superfamily protein</fullName>
    </recommendedName>
</protein>
<keyword evidence="3" id="KW-0808">Transferase</keyword>
<dbReference type="Gene3D" id="3.40.50.150">
    <property type="entry name" value="Vaccinia Virus protein VP39"/>
    <property type="match status" value="1"/>
</dbReference>
<dbReference type="InterPro" id="IPR051419">
    <property type="entry name" value="Lys/N-term_MeTrsfase_sf"/>
</dbReference>
<evidence type="ECO:0000256" key="3">
    <source>
        <dbReference type="ARBA" id="ARBA00022679"/>
    </source>
</evidence>
<evidence type="ECO:0000313" key="6">
    <source>
        <dbReference type="Proteomes" id="UP000807159"/>
    </source>
</evidence>
<evidence type="ECO:0000256" key="2">
    <source>
        <dbReference type="ARBA" id="ARBA00022603"/>
    </source>
</evidence>
<accession>A0A8T3A0A1</accession>
<organism evidence="5 6">
    <name type="scientific">Populus deltoides</name>
    <name type="common">Eastern poplar</name>
    <name type="synonym">Eastern cottonwood</name>
    <dbReference type="NCBI Taxonomy" id="3696"/>
    <lineage>
        <taxon>Eukaryota</taxon>
        <taxon>Viridiplantae</taxon>
        <taxon>Streptophyta</taxon>
        <taxon>Embryophyta</taxon>
        <taxon>Tracheophyta</taxon>
        <taxon>Spermatophyta</taxon>
        <taxon>Magnoliopsida</taxon>
        <taxon>eudicotyledons</taxon>
        <taxon>Gunneridae</taxon>
        <taxon>Pentapetalae</taxon>
        <taxon>rosids</taxon>
        <taxon>fabids</taxon>
        <taxon>Malpighiales</taxon>
        <taxon>Salicaceae</taxon>
        <taxon>Saliceae</taxon>
        <taxon>Populus</taxon>
    </lineage>
</organism>